<dbReference type="Proteomes" id="UP000503462">
    <property type="component" value="Chromosome 1"/>
</dbReference>
<reference evidence="2 3" key="1">
    <citation type="journal article" date="2016" name="Sci. Rep.">
        <title>Peltaster fructicola genome reveals evolution from an invasive phytopathogen to an ectophytic parasite.</title>
        <authorList>
            <person name="Xu C."/>
            <person name="Chen H."/>
            <person name="Gleason M.L."/>
            <person name="Xu J.R."/>
            <person name="Liu H."/>
            <person name="Zhang R."/>
            <person name="Sun G."/>
        </authorList>
    </citation>
    <scope>NUCLEOTIDE SEQUENCE [LARGE SCALE GENOMIC DNA]</scope>
    <source>
        <strain evidence="2 3">LNHT1506</strain>
    </source>
</reference>
<name>A0A6H0XLA7_9PEZI</name>
<protein>
    <submittedName>
        <fullName evidence="2">Uncharacterized protein</fullName>
    </submittedName>
</protein>
<dbReference type="EMBL" id="CP051139">
    <property type="protein sequence ID" value="QIW95417.1"/>
    <property type="molecule type" value="Genomic_DNA"/>
</dbReference>
<feature type="region of interest" description="Disordered" evidence="1">
    <location>
        <begin position="103"/>
        <end position="132"/>
    </location>
</feature>
<evidence type="ECO:0000313" key="2">
    <source>
        <dbReference type="EMBL" id="QIW95417.1"/>
    </source>
</evidence>
<feature type="compositionally biased region" description="Polar residues" evidence="1">
    <location>
        <begin position="103"/>
        <end position="113"/>
    </location>
</feature>
<evidence type="ECO:0000256" key="1">
    <source>
        <dbReference type="SAM" id="MobiDB-lite"/>
    </source>
</evidence>
<evidence type="ECO:0000313" key="3">
    <source>
        <dbReference type="Proteomes" id="UP000503462"/>
    </source>
</evidence>
<sequence>MSTGFPAHGLSMAERRFLRASWLQSGRCARCFHSARQQRAADQKKDDEVSPRRQRAAAITEELSALARPKPKRERAPRHNITQTSKQPEELAKGLTYSQTTQNMIAKSPSQSTKPDDGQRPMQRTSSNVEPSIDAQALIRQGLGSATIAGNGLHGVLADRLKLIERGQYSATGRTRLNNVFTIPRSSSKTRRLEVEEIKSDASKRKDTPIKHAQQLVISKLVAGQHDGNDLFHGKDRYKQSTLNEVARAMTLNPSYLSQDTARFVNKVRALLPAIARPRPNSASALNK</sequence>
<dbReference type="AlphaFoldDB" id="A0A6H0XLA7"/>
<feature type="region of interest" description="Disordered" evidence="1">
    <location>
        <begin position="64"/>
        <end position="91"/>
    </location>
</feature>
<dbReference type="OrthoDB" id="5365739at2759"/>
<feature type="compositionally biased region" description="Basic residues" evidence="1">
    <location>
        <begin position="69"/>
        <end position="78"/>
    </location>
</feature>
<proteinExistence type="predicted"/>
<keyword evidence="3" id="KW-1185">Reference proteome</keyword>
<gene>
    <name evidence="2" type="ORF">AMS68_000935</name>
</gene>
<organism evidence="2 3">
    <name type="scientific">Peltaster fructicola</name>
    <dbReference type="NCBI Taxonomy" id="286661"/>
    <lineage>
        <taxon>Eukaryota</taxon>
        <taxon>Fungi</taxon>
        <taxon>Dikarya</taxon>
        <taxon>Ascomycota</taxon>
        <taxon>Pezizomycotina</taxon>
        <taxon>Dothideomycetes</taxon>
        <taxon>Dothideomycetes incertae sedis</taxon>
        <taxon>Peltaster</taxon>
    </lineage>
</organism>
<accession>A0A6H0XLA7</accession>